<reference evidence="2" key="1">
    <citation type="submission" date="2023-03" db="EMBL/GenBank/DDBJ databases">
        <title>Massive genome expansion in bonnet fungi (Mycena s.s.) driven by repeated elements and novel gene families across ecological guilds.</title>
        <authorList>
            <consortium name="Lawrence Berkeley National Laboratory"/>
            <person name="Harder C.B."/>
            <person name="Miyauchi S."/>
            <person name="Viragh M."/>
            <person name="Kuo A."/>
            <person name="Thoen E."/>
            <person name="Andreopoulos B."/>
            <person name="Lu D."/>
            <person name="Skrede I."/>
            <person name="Drula E."/>
            <person name="Henrissat B."/>
            <person name="Morin E."/>
            <person name="Kohler A."/>
            <person name="Barry K."/>
            <person name="LaButti K."/>
            <person name="Morin E."/>
            <person name="Salamov A."/>
            <person name="Lipzen A."/>
            <person name="Mereny Z."/>
            <person name="Hegedus B."/>
            <person name="Baldrian P."/>
            <person name="Stursova M."/>
            <person name="Weitz H."/>
            <person name="Taylor A."/>
            <person name="Grigoriev I.V."/>
            <person name="Nagy L.G."/>
            <person name="Martin F."/>
            <person name="Kauserud H."/>
        </authorList>
    </citation>
    <scope>NUCLEOTIDE SEQUENCE</scope>
    <source>
        <strain evidence="2">CBHHK200</strain>
    </source>
</reference>
<accession>A0AAD6WRZ4</accession>
<name>A0AAD6WRZ4_9AGAR</name>
<dbReference type="AlphaFoldDB" id="A0AAD6WRZ4"/>
<dbReference type="Proteomes" id="UP001218188">
    <property type="component" value="Unassembled WGS sequence"/>
</dbReference>
<feature type="compositionally biased region" description="Polar residues" evidence="1">
    <location>
        <begin position="406"/>
        <end position="436"/>
    </location>
</feature>
<proteinExistence type="predicted"/>
<evidence type="ECO:0000256" key="1">
    <source>
        <dbReference type="SAM" id="MobiDB-lite"/>
    </source>
</evidence>
<keyword evidence="3" id="KW-1185">Reference proteome</keyword>
<sequence length="662" mass="72922">MPSGRHPLEPQAKAARRQATLENYAHKNRERLRDAARNMQPTDLSAANGVPNPWMKKQDHREAIRKADRQRREDAARVRAEAAQAIKPLAETTIYGVYGAQACQILGDPRGTAPRRPRPATVSNQERRRKSLEIDMNSPRARPGTITEPLIDTAPPNTTARRTSTDYRRPKGLKMPANLDDLLISCGYIMVLRERRKPTNGVAEKAVEWGRKRHGGASMIEGNRGLEGEGFASKQIQANTSKLLLLSLSPLGSTRRAFVQDSTPWRNCVSEHNADPGLFFFGIVSGGPTGVYSSYDQIKALLRDLPDAVYFQAKNWEEAEEKWEQHCTEAHNHWDEWEWASPPVTPSPVSSPPSTPSPVPSAFTVSPRSSRTGSPCSFFADSGPPPHAPPAANARTPSSSRRAKVTHTTPGASPTKSQATTRVAQASPGPSLTWPSQLPRPKFPMAPMDNIPSQFKDHFDRVSAAYTARFEAPPSPELSASAPLPARHEAPLFPEPPGSAHFPERLASMFASPPSRDLPAFAPSRELPPRAPSPELPAVDLDIAPPGYSGALEVFREASPPFVYALSDHPIVFRNRNNAFDLFQARRATRPALEMLVTQSAQELRAFLLRHWANADELVFSVSADHIVRGNLDVAFELLQAGDACGEMLVTKDVRKVERFFK</sequence>
<protein>
    <submittedName>
        <fullName evidence="2">Uncharacterized protein</fullName>
    </submittedName>
</protein>
<gene>
    <name evidence="2" type="ORF">C8F04DRAFT_1193767</name>
</gene>
<feature type="region of interest" description="Disordered" evidence="1">
    <location>
        <begin position="338"/>
        <end position="437"/>
    </location>
</feature>
<evidence type="ECO:0000313" key="3">
    <source>
        <dbReference type="Proteomes" id="UP001218188"/>
    </source>
</evidence>
<evidence type="ECO:0000313" key="2">
    <source>
        <dbReference type="EMBL" id="KAJ7023107.1"/>
    </source>
</evidence>
<comment type="caution">
    <text evidence="2">The sequence shown here is derived from an EMBL/GenBank/DDBJ whole genome shotgun (WGS) entry which is preliminary data.</text>
</comment>
<organism evidence="2 3">
    <name type="scientific">Mycena alexandri</name>
    <dbReference type="NCBI Taxonomy" id="1745969"/>
    <lineage>
        <taxon>Eukaryota</taxon>
        <taxon>Fungi</taxon>
        <taxon>Dikarya</taxon>
        <taxon>Basidiomycota</taxon>
        <taxon>Agaricomycotina</taxon>
        <taxon>Agaricomycetes</taxon>
        <taxon>Agaricomycetidae</taxon>
        <taxon>Agaricales</taxon>
        <taxon>Marasmiineae</taxon>
        <taxon>Mycenaceae</taxon>
        <taxon>Mycena</taxon>
    </lineage>
</organism>
<feature type="region of interest" description="Disordered" evidence="1">
    <location>
        <begin position="37"/>
        <end position="58"/>
    </location>
</feature>
<dbReference type="EMBL" id="JARJCM010000194">
    <property type="protein sequence ID" value="KAJ7023107.1"/>
    <property type="molecule type" value="Genomic_DNA"/>
</dbReference>
<feature type="region of interest" description="Disordered" evidence="1">
    <location>
        <begin position="108"/>
        <end position="172"/>
    </location>
</feature>
<feature type="compositionally biased region" description="Pro residues" evidence="1">
    <location>
        <begin position="343"/>
        <end position="359"/>
    </location>
</feature>